<dbReference type="PANTHER" id="PTHR42945">
    <property type="entry name" value="HISTIDINE BIOSYNTHESIS BIFUNCTIONAL PROTEIN"/>
    <property type="match status" value="1"/>
</dbReference>
<dbReference type="Gene3D" id="3.10.20.810">
    <property type="entry name" value="Phosphoribosyl-AMP cyclohydrolase"/>
    <property type="match status" value="1"/>
</dbReference>
<reference evidence="9 10" key="1">
    <citation type="submission" date="2023-04" db="EMBL/GenBank/DDBJ databases">
        <title>Clostridium tannerae sp. nov., isolated from the fecal material of an alpaca.</title>
        <authorList>
            <person name="Miller S."/>
            <person name="Hendry M."/>
            <person name="King J."/>
            <person name="Sankaranarayanan K."/>
            <person name="Lawson P.A."/>
        </authorList>
    </citation>
    <scope>NUCLEOTIDE SEQUENCE [LARGE SCALE GENOMIC DNA]</scope>
    <source>
        <strain evidence="9 10">A1-XYC3</strain>
    </source>
</reference>
<comment type="function">
    <text evidence="7">Catalyzes the hydrolysis of the adenine ring of phosphoribosyl-AMP.</text>
</comment>
<keyword evidence="7" id="KW-0460">Magnesium</keyword>
<accession>A0ABU4JSP1</accession>
<dbReference type="RefSeq" id="WP_318797838.1">
    <property type="nucleotide sequence ID" value="NZ_JARUJP010000007.1"/>
</dbReference>
<feature type="binding site" evidence="7">
    <location>
        <position position="102"/>
    </location>
    <ligand>
        <name>Zn(2+)</name>
        <dbReference type="ChEBI" id="CHEBI:29105"/>
        <note>ligand shared between dimeric partners</note>
    </ligand>
</feature>
<protein>
    <recommendedName>
        <fullName evidence="7">Phosphoribosyl-AMP cyclohydrolase</fullName>
        <shortName evidence="7">PRA-CH</shortName>
        <ecNumber evidence="7">3.5.4.19</ecNumber>
    </recommendedName>
</protein>
<dbReference type="NCBIfam" id="NF000768">
    <property type="entry name" value="PRK00051.1"/>
    <property type="match status" value="1"/>
</dbReference>
<comment type="cofactor">
    <cofactor evidence="7">
        <name>Mg(2+)</name>
        <dbReference type="ChEBI" id="CHEBI:18420"/>
    </cofactor>
    <text evidence="7">Binds 1 Mg(2+) ion per subunit.</text>
</comment>
<keyword evidence="5 7" id="KW-0378">Hydrolase</keyword>
<organism evidence="9 10">
    <name type="scientific">Clostridium tanneri</name>
    <dbReference type="NCBI Taxonomy" id="3037988"/>
    <lineage>
        <taxon>Bacteria</taxon>
        <taxon>Bacillati</taxon>
        <taxon>Bacillota</taxon>
        <taxon>Clostridia</taxon>
        <taxon>Eubacteriales</taxon>
        <taxon>Clostridiaceae</taxon>
        <taxon>Clostridium</taxon>
    </lineage>
</organism>
<evidence type="ECO:0000256" key="1">
    <source>
        <dbReference type="ARBA" id="ARBA00000024"/>
    </source>
</evidence>
<evidence type="ECO:0000256" key="7">
    <source>
        <dbReference type="HAMAP-Rule" id="MF_01021"/>
    </source>
</evidence>
<dbReference type="InterPro" id="IPR038019">
    <property type="entry name" value="PRib_AMP_CycHydrolase_sf"/>
</dbReference>
<comment type="subunit">
    <text evidence="7">Homodimer.</text>
</comment>
<dbReference type="SUPFAM" id="SSF141734">
    <property type="entry name" value="HisI-like"/>
    <property type="match status" value="1"/>
</dbReference>
<comment type="similarity">
    <text evidence="7">Belongs to the PRA-CH family.</text>
</comment>
<keyword evidence="4 7" id="KW-0028">Amino-acid biosynthesis</keyword>
<gene>
    <name evidence="7 9" type="primary">hisI</name>
    <name evidence="9" type="ORF">P8V03_08325</name>
</gene>
<evidence type="ECO:0000313" key="9">
    <source>
        <dbReference type="EMBL" id="MDW8801163.1"/>
    </source>
</evidence>
<feature type="domain" description="Phosphoribosyl-AMP cyclohydrolase" evidence="8">
    <location>
        <begin position="38"/>
        <end position="111"/>
    </location>
</feature>
<evidence type="ECO:0000256" key="2">
    <source>
        <dbReference type="ARBA" id="ARBA00005169"/>
    </source>
</evidence>
<comment type="catalytic activity">
    <reaction evidence="1 7">
        <text>1-(5-phospho-beta-D-ribosyl)-5'-AMP + H2O = 1-(5-phospho-beta-D-ribosyl)-5-[(5-phospho-beta-D-ribosylamino)methylideneamino]imidazole-4-carboxamide</text>
        <dbReference type="Rhea" id="RHEA:20049"/>
        <dbReference type="ChEBI" id="CHEBI:15377"/>
        <dbReference type="ChEBI" id="CHEBI:58435"/>
        <dbReference type="ChEBI" id="CHEBI:59457"/>
        <dbReference type="EC" id="3.5.4.19"/>
    </reaction>
</comment>
<dbReference type="Pfam" id="PF01502">
    <property type="entry name" value="PRA-CH"/>
    <property type="match status" value="1"/>
</dbReference>
<feature type="binding site" evidence="7">
    <location>
        <position position="89"/>
    </location>
    <ligand>
        <name>Mg(2+)</name>
        <dbReference type="ChEBI" id="CHEBI:18420"/>
    </ligand>
</feature>
<keyword evidence="10" id="KW-1185">Reference proteome</keyword>
<evidence type="ECO:0000256" key="4">
    <source>
        <dbReference type="ARBA" id="ARBA00022605"/>
    </source>
</evidence>
<keyword evidence="7" id="KW-0862">Zinc</keyword>
<comment type="subcellular location">
    <subcellularLocation>
        <location evidence="7">Cytoplasm</location>
    </subcellularLocation>
</comment>
<name>A0ABU4JSP1_9CLOT</name>
<comment type="caution">
    <text evidence="9">The sequence shown here is derived from an EMBL/GenBank/DDBJ whole genome shotgun (WGS) entry which is preliminary data.</text>
</comment>
<keyword evidence="6 7" id="KW-0368">Histidine biosynthesis</keyword>
<feature type="binding site" evidence="7">
    <location>
        <position position="86"/>
    </location>
    <ligand>
        <name>Zn(2+)</name>
        <dbReference type="ChEBI" id="CHEBI:29105"/>
        <note>ligand shared between dimeric partners</note>
    </ligand>
</feature>
<feature type="binding site" evidence="7">
    <location>
        <position position="87"/>
    </location>
    <ligand>
        <name>Mg(2+)</name>
        <dbReference type="ChEBI" id="CHEBI:18420"/>
    </ligand>
</feature>
<dbReference type="InterPro" id="IPR026660">
    <property type="entry name" value="PRA-CH"/>
</dbReference>
<evidence type="ECO:0000256" key="6">
    <source>
        <dbReference type="ARBA" id="ARBA00023102"/>
    </source>
</evidence>
<dbReference type="EMBL" id="JARUJP010000007">
    <property type="protein sequence ID" value="MDW8801163.1"/>
    <property type="molecule type" value="Genomic_DNA"/>
</dbReference>
<evidence type="ECO:0000313" key="10">
    <source>
        <dbReference type="Proteomes" id="UP001281656"/>
    </source>
</evidence>
<dbReference type="InterPro" id="IPR002496">
    <property type="entry name" value="PRib_AMP_CycHydrolase_dom"/>
</dbReference>
<feature type="binding site" evidence="7">
    <location>
        <position position="85"/>
    </location>
    <ligand>
        <name>Mg(2+)</name>
        <dbReference type="ChEBI" id="CHEBI:18420"/>
    </ligand>
</feature>
<evidence type="ECO:0000259" key="8">
    <source>
        <dbReference type="Pfam" id="PF01502"/>
    </source>
</evidence>
<evidence type="ECO:0000256" key="5">
    <source>
        <dbReference type="ARBA" id="ARBA00022801"/>
    </source>
</evidence>
<comment type="pathway">
    <text evidence="2 7">Amino-acid biosynthesis; L-histidine biosynthesis; L-histidine from 5-phospho-alpha-D-ribose 1-diphosphate: step 3/9.</text>
</comment>
<keyword evidence="3 7" id="KW-0963">Cytoplasm</keyword>
<dbReference type="GO" id="GO:0004635">
    <property type="term" value="F:phosphoribosyl-AMP cyclohydrolase activity"/>
    <property type="evidence" value="ECO:0007669"/>
    <property type="project" value="UniProtKB-EC"/>
</dbReference>
<comment type="cofactor">
    <cofactor evidence="7">
        <name>Zn(2+)</name>
        <dbReference type="ChEBI" id="CHEBI:29105"/>
    </cofactor>
    <text evidence="7">Binds 1 zinc ion per subunit.</text>
</comment>
<dbReference type="PANTHER" id="PTHR42945:SF1">
    <property type="entry name" value="HISTIDINE BIOSYNTHESIS BIFUNCTIONAL PROTEIN HIS7"/>
    <property type="match status" value="1"/>
</dbReference>
<dbReference type="Proteomes" id="UP001281656">
    <property type="component" value="Unassembled WGS sequence"/>
</dbReference>
<sequence>MESLQLSNISNNNLKEVDFNKGLIPVIIQDYESKEVLMLAYMNKESLNRTLETGTTWFWSRSRNKYWNKGATSGHFQHVKSISIDCDGDTLLIKVEQVGAACHTGSRTCFYREIITE</sequence>
<dbReference type="HAMAP" id="MF_01021">
    <property type="entry name" value="HisI"/>
    <property type="match status" value="1"/>
</dbReference>
<feature type="binding site" evidence="7">
    <location>
        <position position="109"/>
    </location>
    <ligand>
        <name>Zn(2+)</name>
        <dbReference type="ChEBI" id="CHEBI:29105"/>
        <note>ligand shared between dimeric partners</note>
    </ligand>
</feature>
<dbReference type="EC" id="3.5.4.19" evidence="7"/>
<proteinExistence type="inferred from homology"/>
<keyword evidence="7" id="KW-0479">Metal-binding</keyword>
<evidence type="ECO:0000256" key="3">
    <source>
        <dbReference type="ARBA" id="ARBA00022490"/>
    </source>
</evidence>